<dbReference type="Proteomes" id="UP000245119">
    <property type="component" value="Linkage Group LG1"/>
</dbReference>
<dbReference type="InterPro" id="IPR004579">
    <property type="entry name" value="ERCC1/RAD10/SWI10"/>
</dbReference>
<dbReference type="GO" id="GO:0070914">
    <property type="term" value="P:UV-damage excision repair"/>
    <property type="evidence" value="ECO:0007669"/>
    <property type="project" value="TreeGrafter"/>
</dbReference>
<dbReference type="Pfam" id="PF03834">
    <property type="entry name" value="Rad10"/>
    <property type="match status" value="1"/>
</dbReference>
<organism evidence="11 12">
    <name type="scientific">Pomacea canaliculata</name>
    <name type="common">Golden apple snail</name>
    <dbReference type="NCBI Taxonomy" id="400727"/>
    <lineage>
        <taxon>Eukaryota</taxon>
        <taxon>Metazoa</taxon>
        <taxon>Spiralia</taxon>
        <taxon>Lophotrochozoa</taxon>
        <taxon>Mollusca</taxon>
        <taxon>Gastropoda</taxon>
        <taxon>Caenogastropoda</taxon>
        <taxon>Architaenioglossa</taxon>
        <taxon>Ampullarioidea</taxon>
        <taxon>Ampullariidae</taxon>
        <taxon>Pomacea</taxon>
    </lineage>
</organism>
<dbReference type="FunFam" id="1.10.150.20:FF:000017">
    <property type="entry name" value="DNA excision repair protein ERCC-1"/>
    <property type="match status" value="1"/>
</dbReference>
<evidence type="ECO:0000259" key="10">
    <source>
        <dbReference type="Pfam" id="PF03834"/>
    </source>
</evidence>
<dbReference type="GO" id="GO:0003684">
    <property type="term" value="F:damaged DNA binding"/>
    <property type="evidence" value="ECO:0007669"/>
    <property type="project" value="InterPro"/>
</dbReference>
<comment type="subcellular location">
    <subcellularLocation>
        <location evidence="1">Nucleus</location>
    </subcellularLocation>
</comment>
<dbReference type="Pfam" id="PF14520">
    <property type="entry name" value="HHH_5"/>
    <property type="match status" value="1"/>
</dbReference>
<keyword evidence="4" id="KW-0238">DNA-binding</keyword>
<feature type="region of interest" description="Disordered" evidence="9">
    <location>
        <begin position="393"/>
        <end position="428"/>
    </location>
</feature>
<dbReference type="PANTHER" id="PTHR12749:SF0">
    <property type="entry name" value="DNA EXCISION REPAIR PROTEIN ERCC-1"/>
    <property type="match status" value="1"/>
</dbReference>
<protein>
    <recommendedName>
        <fullName evidence="8">DNA excision repair protein ERCC-1</fullName>
    </recommendedName>
</protein>
<keyword evidence="12" id="KW-1185">Reference proteome</keyword>
<feature type="domain" description="ERCC1-like central" evidence="10">
    <location>
        <begin position="190"/>
        <end position="302"/>
    </location>
</feature>
<reference evidence="11 12" key="1">
    <citation type="submission" date="2018-04" db="EMBL/GenBank/DDBJ databases">
        <title>The genome of golden apple snail Pomacea canaliculata provides insight into stress tolerance and invasive adaptation.</title>
        <authorList>
            <person name="Liu C."/>
            <person name="Liu B."/>
            <person name="Ren Y."/>
            <person name="Zhang Y."/>
            <person name="Wang H."/>
            <person name="Li S."/>
            <person name="Jiang F."/>
            <person name="Yin L."/>
            <person name="Zhang G."/>
            <person name="Qian W."/>
            <person name="Fan W."/>
        </authorList>
    </citation>
    <scope>NUCLEOTIDE SEQUENCE [LARGE SCALE GENOMIC DNA]</scope>
    <source>
        <strain evidence="11">SZHN2017</strain>
        <tissue evidence="11">Muscle</tissue>
    </source>
</reference>
<dbReference type="InterPro" id="IPR047260">
    <property type="entry name" value="ERCC1-like_central_dom"/>
</dbReference>
<dbReference type="Gene3D" id="3.40.50.10130">
    <property type="match status" value="1"/>
</dbReference>
<accession>A0A2T7PX37</accession>
<dbReference type="InterPro" id="IPR011335">
    <property type="entry name" value="Restrct_endonuc-II-like"/>
</dbReference>
<evidence type="ECO:0000256" key="5">
    <source>
        <dbReference type="ARBA" id="ARBA00023204"/>
    </source>
</evidence>
<comment type="similarity">
    <text evidence="2">Belongs to the ERCC1/RAD10/SWI10 family.</text>
</comment>
<evidence type="ECO:0000256" key="6">
    <source>
        <dbReference type="ARBA" id="ARBA00023242"/>
    </source>
</evidence>
<dbReference type="CDD" id="cd22325">
    <property type="entry name" value="ERCC1_C-like"/>
    <property type="match status" value="1"/>
</dbReference>
<dbReference type="STRING" id="400727.A0A2T7PX37"/>
<dbReference type="Gene3D" id="1.10.150.20">
    <property type="entry name" value="5' to 3' exonuclease, C-terminal subdomain"/>
    <property type="match status" value="1"/>
</dbReference>
<proteinExistence type="inferred from homology"/>
<dbReference type="AlphaFoldDB" id="A0A2T7PX37"/>
<feature type="compositionally biased region" description="Polar residues" evidence="9">
    <location>
        <begin position="73"/>
        <end position="95"/>
    </location>
</feature>
<evidence type="ECO:0000256" key="3">
    <source>
        <dbReference type="ARBA" id="ARBA00022763"/>
    </source>
</evidence>
<evidence type="ECO:0000256" key="1">
    <source>
        <dbReference type="ARBA" id="ARBA00004123"/>
    </source>
</evidence>
<evidence type="ECO:0000256" key="7">
    <source>
        <dbReference type="ARBA" id="ARBA00054210"/>
    </source>
</evidence>
<dbReference type="GO" id="GO:0006289">
    <property type="term" value="P:nucleotide-excision repair"/>
    <property type="evidence" value="ECO:0007669"/>
    <property type="project" value="UniProtKB-ARBA"/>
</dbReference>
<gene>
    <name evidence="11" type="ORF">C0Q70_00549</name>
</gene>
<dbReference type="SUPFAM" id="SSF52980">
    <property type="entry name" value="Restriction endonuclease-like"/>
    <property type="match status" value="1"/>
</dbReference>
<dbReference type="OrthoDB" id="10262814at2759"/>
<evidence type="ECO:0000313" key="11">
    <source>
        <dbReference type="EMBL" id="PVD37947.1"/>
    </source>
</evidence>
<name>A0A2T7PX37_POMCA</name>
<dbReference type="EMBL" id="PZQS01000001">
    <property type="protein sequence ID" value="PVD37947.1"/>
    <property type="molecule type" value="Genomic_DNA"/>
</dbReference>
<dbReference type="GO" id="GO:0006312">
    <property type="term" value="P:mitotic recombination"/>
    <property type="evidence" value="ECO:0007669"/>
    <property type="project" value="TreeGrafter"/>
</dbReference>
<evidence type="ECO:0000256" key="4">
    <source>
        <dbReference type="ARBA" id="ARBA00023125"/>
    </source>
</evidence>
<dbReference type="InterPro" id="IPR010994">
    <property type="entry name" value="RuvA_2-like"/>
</dbReference>
<dbReference type="GO" id="GO:0000110">
    <property type="term" value="C:nucleotide-excision repair factor 1 complex"/>
    <property type="evidence" value="ECO:0007669"/>
    <property type="project" value="TreeGrafter"/>
</dbReference>
<dbReference type="PANTHER" id="PTHR12749">
    <property type="entry name" value="EXCISION REPAIR CROSS-COMPLEMENTING 1 ERCC1"/>
    <property type="match status" value="1"/>
</dbReference>
<dbReference type="FunFam" id="3.40.50.10130:FF:000001">
    <property type="entry name" value="DNA excision repair protein ERCC-1"/>
    <property type="match status" value="1"/>
</dbReference>
<keyword evidence="3" id="KW-0227">DNA damage</keyword>
<sequence length="447" mass="49437">MAGKNKFVIPSLEEMETADQKEASAIPRQLFKPKISTAVSDSSTESAQADALKSSLSSPKKRVLSQKALMSMQPLSKQVSQKKSSPTKRAQSLTAHEQMKTMPCKQSAVATFGSSHTLSAVNNINGVTSKASGPGEACMATDLFNQAIASTAQETTRQTSNNKTEQNSGFDEVRFDALPTLAKLGKTNSLLVNPRQKGNPILKYVRSVPWEFGNIVPDYVMGQSNCALFLSLRYHQLHPEYIHTRLKQLGHSFDLRVLLVHVDLKEPHHLVKDLAKICILADCTLMLAFSVEEAGRYLETYKIFENKAAEALMERTETDLRNQVCDCLTRVKSVNRTDCATLMSTFGSVKQITAASAEDLSFCPGFGPQKAKRLHDVFREPFLTAKKHLLESDSSYDNPSHKYHKSPRLGSPGEREHPNSCKSPVAEQRGGTFYNCCEETSCDKLAR</sequence>
<evidence type="ECO:0000256" key="2">
    <source>
        <dbReference type="ARBA" id="ARBA00008283"/>
    </source>
</evidence>
<evidence type="ECO:0000256" key="8">
    <source>
        <dbReference type="ARBA" id="ARBA00071993"/>
    </source>
</evidence>
<evidence type="ECO:0000256" key="9">
    <source>
        <dbReference type="SAM" id="MobiDB-lite"/>
    </source>
</evidence>
<feature type="region of interest" description="Disordered" evidence="9">
    <location>
        <begin position="1"/>
        <end position="102"/>
    </location>
</feature>
<evidence type="ECO:0000313" key="12">
    <source>
        <dbReference type="Proteomes" id="UP000245119"/>
    </source>
</evidence>
<keyword evidence="6" id="KW-0539">Nucleus</keyword>
<feature type="compositionally biased region" description="Polar residues" evidence="9">
    <location>
        <begin position="37"/>
        <end position="47"/>
    </location>
</feature>
<dbReference type="GO" id="GO:0003697">
    <property type="term" value="F:single-stranded DNA binding"/>
    <property type="evidence" value="ECO:0007669"/>
    <property type="project" value="TreeGrafter"/>
</dbReference>
<dbReference type="NCBIfam" id="TIGR00597">
    <property type="entry name" value="rad10"/>
    <property type="match status" value="1"/>
</dbReference>
<keyword evidence="5" id="KW-0234">DNA repair</keyword>
<dbReference type="GO" id="GO:0070522">
    <property type="term" value="C:ERCC4-ERCC1 complex"/>
    <property type="evidence" value="ECO:0007669"/>
    <property type="project" value="TreeGrafter"/>
</dbReference>
<dbReference type="GO" id="GO:0006302">
    <property type="term" value="P:double-strand break repair"/>
    <property type="evidence" value="ECO:0007669"/>
    <property type="project" value="UniProtKB-ARBA"/>
</dbReference>
<comment type="caution">
    <text evidence="11">The sequence shown here is derived from an EMBL/GenBank/DDBJ whole genome shotgun (WGS) entry which is preliminary data.</text>
</comment>
<dbReference type="GO" id="GO:0032204">
    <property type="term" value="P:regulation of telomere maintenance"/>
    <property type="evidence" value="ECO:0007669"/>
    <property type="project" value="UniProtKB-ARBA"/>
</dbReference>
<comment type="function">
    <text evidence="7">Non-catalytic component of a structure-specific DNA repair endonuclease responsible for the 5'-incision during DNA repair. Responsible, in conjunction with SLX4, for the first step in the repair of interstrand cross-links (ICL). Participates in the processing of anaphase bridge-generating DNA structures, which consist in incompletely processed DNA lesions arising during S or G2 phase, and can result in cytokinesis failure. Also required for homology-directed repair (HDR) of DNA double-strand breaks, in conjunction with SLX4.</text>
</comment>
<dbReference type="SUPFAM" id="SSF47781">
    <property type="entry name" value="RuvA domain 2-like"/>
    <property type="match status" value="1"/>
</dbReference>